<dbReference type="Pfam" id="PF00933">
    <property type="entry name" value="Glyco_hydro_3"/>
    <property type="match status" value="1"/>
</dbReference>
<dbReference type="EC" id="3.2.1.52" evidence="3"/>
<keyword evidence="4" id="KW-0378">Hydrolase</keyword>
<dbReference type="SUPFAM" id="SSF51445">
    <property type="entry name" value="(Trans)glycosidases"/>
    <property type="match status" value="1"/>
</dbReference>
<dbReference type="InterPro" id="IPR017853">
    <property type="entry name" value="GH"/>
</dbReference>
<evidence type="ECO:0000256" key="1">
    <source>
        <dbReference type="ARBA" id="ARBA00001231"/>
    </source>
</evidence>
<protein>
    <recommendedName>
        <fullName evidence="3">beta-N-acetylhexosaminidase</fullName>
        <ecNumber evidence="3">3.2.1.52</ecNumber>
    </recommendedName>
</protein>
<evidence type="ECO:0000259" key="7">
    <source>
        <dbReference type="Pfam" id="PF00933"/>
    </source>
</evidence>
<organism evidence="8 9">
    <name type="scientific">Kribbella jejuensis</name>
    <dbReference type="NCBI Taxonomy" id="236068"/>
    <lineage>
        <taxon>Bacteria</taxon>
        <taxon>Bacillati</taxon>
        <taxon>Actinomycetota</taxon>
        <taxon>Actinomycetes</taxon>
        <taxon>Propionibacteriales</taxon>
        <taxon>Kribbellaceae</taxon>
        <taxon>Kribbella</taxon>
    </lineage>
</organism>
<dbReference type="Gene3D" id="3.20.20.300">
    <property type="entry name" value="Glycoside hydrolase, family 3, N-terminal domain"/>
    <property type="match status" value="1"/>
</dbReference>
<dbReference type="Proteomes" id="UP000316298">
    <property type="component" value="Unassembled WGS sequence"/>
</dbReference>
<dbReference type="InterPro" id="IPR019800">
    <property type="entry name" value="Glyco_hydro_3_AS"/>
</dbReference>
<dbReference type="InterPro" id="IPR036962">
    <property type="entry name" value="Glyco_hydro_3_N_sf"/>
</dbReference>
<comment type="caution">
    <text evidence="8">The sequence shown here is derived from an EMBL/GenBank/DDBJ whole genome shotgun (WGS) entry which is preliminary data.</text>
</comment>
<feature type="signal peptide" evidence="6">
    <location>
        <begin position="1"/>
        <end position="15"/>
    </location>
</feature>
<evidence type="ECO:0000313" key="8">
    <source>
        <dbReference type="EMBL" id="TQJ06579.1"/>
    </source>
</evidence>
<dbReference type="GO" id="GO:0009254">
    <property type="term" value="P:peptidoglycan turnover"/>
    <property type="evidence" value="ECO:0007669"/>
    <property type="project" value="TreeGrafter"/>
</dbReference>
<evidence type="ECO:0000256" key="3">
    <source>
        <dbReference type="ARBA" id="ARBA00012663"/>
    </source>
</evidence>
<feature type="domain" description="Glycoside hydrolase family 3 N-terminal" evidence="7">
    <location>
        <begin position="27"/>
        <end position="348"/>
    </location>
</feature>
<keyword evidence="9" id="KW-1185">Reference proteome</keyword>
<proteinExistence type="inferred from homology"/>
<keyword evidence="5" id="KW-0326">Glycosidase</keyword>
<evidence type="ECO:0000256" key="5">
    <source>
        <dbReference type="ARBA" id="ARBA00023295"/>
    </source>
</evidence>
<dbReference type="AlphaFoldDB" id="A0A542DU03"/>
<accession>A0A542DU03</accession>
<sequence>MALALVVGTTGTASAAGGASTVFARMTLAQRVGQLFMVGGAATGPGTATYSAISKYHVGSVMLTGRSTIGRSATLTVTRRLQSKATYAATLSVPLFVATDQEGGNVQVLQGPGFSRMPAALTQGTWSTSTLRTDAALWGRQLRLAGVNQNLAPVMDTVPYSLRNTNKPIGYYRREFGYTTSVVTSHGNAFLSGMLGAGVATSIKHFPGLGRVAANTDVSAGVTDYVTTYSDPYLAPFRAAVKAGTPFVMMSLADYNKIAPRVPAAFSSRIIGGMLRTELGFRGVVMSDSLAAKQVQAWSPGARAINFINAGGDLVLMTDATQVPAMVTAVLAKANADSAFRAKVNAAALLVLSAKQRMGLIAS</sequence>
<comment type="catalytic activity">
    <reaction evidence="1">
        <text>Hydrolysis of terminal non-reducing N-acetyl-D-hexosamine residues in N-acetyl-beta-D-hexosaminides.</text>
        <dbReference type="EC" id="3.2.1.52"/>
    </reaction>
</comment>
<keyword evidence="6" id="KW-0732">Signal</keyword>
<evidence type="ECO:0000313" key="9">
    <source>
        <dbReference type="Proteomes" id="UP000316298"/>
    </source>
</evidence>
<gene>
    <name evidence="8" type="ORF">FB475_6244</name>
</gene>
<feature type="chain" id="PRO_5022069105" description="beta-N-acetylhexosaminidase" evidence="6">
    <location>
        <begin position="16"/>
        <end position="363"/>
    </location>
</feature>
<dbReference type="EMBL" id="VFMM01000003">
    <property type="protein sequence ID" value="TQJ06579.1"/>
    <property type="molecule type" value="Genomic_DNA"/>
</dbReference>
<name>A0A542DU03_9ACTN</name>
<dbReference type="PANTHER" id="PTHR30480:SF13">
    <property type="entry name" value="BETA-HEXOSAMINIDASE"/>
    <property type="match status" value="1"/>
</dbReference>
<evidence type="ECO:0000256" key="4">
    <source>
        <dbReference type="ARBA" id="ARBA00022801"/>
    </source>
</evidence>
<dbReference type="PROSITE" id="PS00775">
    <property type="entry name" value="GLYCOSYL_HYDROL_F3"/>
    <property type="match status" value="1"/>
</dbReference>
<evidence type="ECO:0000256" key="2">
    <source>
        <dbReference type="ARBA" id="ARBA00005336"/>
    </source>
</evidence>
<dbReference type="InterPro" id="IPR050226">
    <property type="entry name" value="NagZ_Beta-hexosaminidase"/>
</dbReference>
<evidence type="ECO:0000256" key="6">
    <source>
        <dbReference type="SAM" id="SignalP"/>
    </source>
</evidence>
<dbReference type="GO" id="GO:0005975">
    <property type="term" value="P:carbohydrate metabolic process"/>
    <property type="evidence" value="ECO:0007669"/>
    <property type="project" value="InterPro"/>
</dbReference>
<reference evidence="8 9" key="1">
    <citation type="submission" date="2019-06" db="EMBL/GenBank/DDBJ databases">
        <title>Sequencing the genomes of 1000 actinobacteria strains.</title>
        <authorList>
            <person name="Klenk H.-P."/>
        </authorList>
    </citation>
    <scope>NUCLEOTIDE SEQUENCE [LARGE SCALE GENOMIC DNA]</scope>
    <source>
        <strain evidence="8 9">DSM 17305</strain>
    </source>
</reference>
<dbReference type="InterPro" id="IPR001764">
    <property type="entry name" value="Glyco_hydro_3_N"/>
</dbReference>
<comment type="similarity">
    <text evidence="2">Belongs to the glycosyl hydrolase 3 family.</text>
</comment>
<dbReference type="GO" id="GO:0004563">
    <property type="term" value="F:beta-N-acetylhexosaminidase activity"/>
    <property type="evidence" value="ECO:0007669"/>
    <property type="project" value="UniProtKB-EC"/>
</dbReference>
<dbReference type="PANTHER" id="PTHR30480">
    <property type="entry name" value="BETA-HEXOSAMINIDASE-RELATED"/>
    <property type="match status" value="1"/>
</dbReference>